<dbReference type="InterPro" id="IPR025411">
    <property type="entry name" value="DUF4136"/>
</dbReference>
<evidence type="ECO:0000256" key="1">
    <source>
        <dbReference type="SAM" id="SignalP"/>
    </source>
</evidence>
<dbReference type="AlphaFoldDB" id="A0A829Y4M7"/>
<organism evidence="3 4">
    <name type="scientific">Steroidobacter agaridevorans</name>
    <dbReference type="NCBI Taxonomy" id="2695856"/>
    <lineage>
        <taxon>Bacteria</taxon>
        <taxon>Pseudomonadati</taxon>
        <taxon>Pseudomonadota</taxon>
        <taxon>Gammaproteobacteria</taxon>
        <taxon>Steroidobacterales</taxon>
        <taxon>Steroidobacteraceae</taxon>
        <taxon>Steroidobacter</taxon>
    </lineage>
</organism>
<name>A0A829Y4M7_9GAMM</name>
<dbReference type="RefSeq" id="WP_161810024.1">
    <property type="nucleotide sequence ID" value="NZ_BLJN01000001.1"/>
</dbReference>
<gene>
    <name evidence="3" type="ORF">GCM10011487_00890</name>
</gene>
<proteinExistence type="predicted"/>
<feature type="chain" id="PRO_5032710696" description="DUF4136 domain-containing protein" evidence="1">
    <location>
        <begin position="19"/>
        <end position="180"/>
    </location>
</feature>
<protein>
    <recommendedName>
        <fullName evidence="2">DUF4136 domain-containing protein</fullName>
    </recommendedName>
</protein>
<sequence>MKTVAVSSGLLLGATLLAGCTATAPSKVRVDMAESGLPNCQSFEWLPTEQQPATLTEQRVKSEVMSQLKEKGYAQAAEKGDCRVTYALDIHERPANKPGVGVGVGGGSGGVGGGIGVTLPIGKRSEQAGTFTIDIVDTAKNAQVWSGSLDASFLKSEPNEDETREIVARVLEEYPDREPK</sequence>
<feature type="domain" description="DUF4136" evidence="2">
    <location>
        <begin position="38"/>
        <end position="175"/>
    </location>
</feature>
<evidence type="ECO:0000313" key="3">
    <source>
        <dbReference type="EMBL" id="GFE78089.1"/>
    </source>
</evidence>
<dbReference type="Gene3D" id="3.30.160.670">
    <property type="match status" value="1"/>
</dbReference>
<dbReference type="PROSITE" id="PS51257">
    <property type="entry name" value="PROKAR_LIPOPROTEIN"/>
    <property type="match status" value="1"/>
</dbReference>
<feature type="signal peptide" evidence="1">
    <location>
        <begin position="1"/>
        <end position="18"/>
    </location>
</feature>
<accession>A0A829Y4M7</accession>
<dbReference type="Proteomes" id="UP000445000">
    <property type="component" value="Unassembled WGS sequence"/>
</dbReference>
<dbReference type="Pfam" id="PF13590">
    <property type="entry name" value="DUF4136"/>
    <property type="match status" value="1"/>
</dbReference>
<keyword evidence="4" id="KW-1185">Reference proteome</keyword>
<comment type="caution">
    <text evidence="3">The sequence shown here is derived from an EMBL/GenBank/DDBJ whole genome shotgun (WGS) entry which is preliminary data.</text>
</comment>
<reference evidence="4" key="1">
    <citation type="submission" date="2020-01" db="EMBL/GenBank/DDBJ databases">
        <title>'Steroidobacter agaridevorans' sp. nov., agar-degrading bacteria isolated from rhizosphere soils.</title>
        <authorList>
            <person name="Ikenaga M."/>
            <person name="Kataoka M."/>
            <person name="Murouchi A."/>
            <person name="Katsuragi S."/>
            <person name="Sakai M."/>
        </authorList>
    </citation>
    <scope>NUCLEOTIDE SEQUENCE [LARGE SCALE GENOMIC DNA]</scope>
    <source>
        <strain evidence="4">YU21-B</strain>
    </source>
</reference>
<keyword evidence="1" id="KW-0732">Signal</keyword>
<evidence type="ECO:0000259" key="2">
    <source>
        <dbReference type="Pfam" id="PF13590"/>
    </source>
</evidence>
<dbReference type="EMBL" id="BLJN01000001">
    <property type="protein sequence ID" value="GFE78089.1"/>
    <property type="molecule type" value="Genomic_DNA"/>
</dbReference>
<evidence type="ECO:0000313" key="4">
    <source>
        <dbReference type="Proteomes" id="UP000445000"/>
    </source>
</evidence>